<evidence type="ECO:0000313" key="2">
    <source>
        <dbReference type="EMBL" id="HJC50625.1"/>
    </source>
</evidence>
<organism evidence="2 3">
    <name type="scientific">Candidatus Anaerostipes avistercoris</name>
    <dbReference type="NCBI Taxonomy" id="2838462"/>
    <lineage>
        <taxon>Bacteria</taxon>
        <taxon>Bacillati</taxon>
        <taxon>Bacillota</taxon>
        <taxon>Clostridia</taxon>
        <taxon>Lachnospirales</taxon>
        <taxon>Lachnospiraceae</taxon>
        <taxon>Anaerostipes</taxon>
    </lineage>
</organism>
<dbReference type="EMBL" id="DWWD01000032">
    <property type="protein sequence ID" value="HJC50625.1"/>
    <property type="molecule type" value="Genomic_DNA"/>
</dbReference>
<accession>A0A9D2TA34</accession>
<evidence type="ECO:0000313" key="3">
    <source>
        <dbReference type="Proteomes" id="UP000823904"/>
    </source>
</evidence>
<gene>
    <name evidence="2" type="ORF">H9754_08665</name>
</gene>
<evidence type="ECO:0000259" key="1">
    <source>
        <dbReference type="Pfam" id="PF06114"/>
    </source>
</evidence>
<name>A0A9D2TA34_9FIRM</name>
<protein>
    <submittedName>
        <fullName evidence="2">ImmA/IrrE family metallo-endopeptidase</fullName>
    </submittedName>
</protein>
<dbReference type="PANTHER" id="PTHR43236">
    <property type="entry name" value="ANTITOXIN HIGA1"/>
    <property type="match status" value="1"/>
</dbReference>
<feature type="domain" description="IrrE N-terminal-like" evidence="1">
    <location>
        <begin position="169"/>
        <end position="299"/>
    </location>
</feature>
<reference evidence="2" key="2">
    <citation type="submission" date="2021-04" db="EMBL/GenBank/DDBJ databases">
        <authorList>
            <person name="Gilroy R."/>
        </authorList>
    </citation>
    <scope>NUCLEOTIDE SEQUENCE</scope>
    <source>
        <strain evidence="2">ChiSjej3B21-8574</strain>
    </source>
</reference>
<dbReference type="Gene3D" id="1.10.10.2910">
    <property type="match status" value="1"/>
</dbReference>
<proteinExistence type="predicted"/>
<dbReference type="InterPro" id="IPR052345">
    <property type="entry name" value="Rad_response_metalloprotease"/>
</dbReference>
<sequence length="389" mass="45587">MAGVKVKLTPQVLDWVRTKMLLENNVDTYVLERLKMWKTGKKIPTFHQIQEVSRKTHIPFGYFFLEVPPEEECEILKYRTVDRRGVREPSRNLRDVIDMMADIQEWMAEYQENSGQEPVPFVGCDQKEKDPDIIAGHIREDLKLKKDWMENYSQASEAFGLIRSQLEEKGILVMMSGIVGNQTRRKLNVEEFRAFTLIDPYAPLIFINGCDSENGKLFSVLHETAHIWRGNNSFYNEEPWYEEGIKETEVICNAVAAEILTPEEIFLKKWQECRTNTTDRAGILSKYFNCSQFVIIRRASDLGLISAEKYHELTKTMKQQYQRWRDDRKMEKNAGGNYYSTMKSRMDRRFILALDQSTREGRTQYTEAFRMTGTNRTTFERLVEEITGG</sequence>
<dbReference type="PANTHER" id="PTHR43236:SF2">
    <property type="entry name" value="BLL0069 PROTEIN"/>
    <property type="match status" value="1"/>
</dbReference>
<comment type="caution">
    <text evidence="2">The sequence shown here is derived from an EMBL/GenBank/DDBJ whole genome shotgun (WGS) entry which is preliminary data.</text>
</comment>
<dbReference type="Pfam" id="PF06114">
    <property type="entry name" value="Peptidase_M78"/>
    <property type="match status" value="1"/>
</dbReference>
<dbReference type="InterPro" id="IPR010359">
    <property type="entry name" value="IrrE_HExxH"/>
</dbReference>
<dbReference type="Proteomes" id="UP000823904">
    <property type="component" value="Unassembled WGS sequence"/>
</dbReference>
<dbReference type="AlphaFoldDB" id="A0A9D2TA34"/>
<reference evidence="2" key="1">
    <citation type="journal article" date="2021" name="PeerJ">
        <title>Extensive microbial diversity within the chicken gut microbiome revealed by metagenomics and culture.</title>
        <authorList>
            <person name="Gilroy R."/>
            <person name="Ravi A."/>
            <person name="Getino M."/>
            <person name="Pursley I."/>
            <person name="Horton D.L."/>
            <person name="Alikhan N.F."/>
            <person name="Baker D."/>
            <person name="Gharbi K."/>
            <person name="Hall N."/>
            <person name="Watson M."/>
            <person name="Adriaenssens E.M."/>
            <person name="Foster-Nyarko E."/>
            <person name="Jarju S."/>
            <person name="Secka A."/>
            <person name="Antonio M."/>
            <person name="Oren A."/>
            <person name="Chaudhuri R.R."/>
            <person name="La Ragione R."/>
            <person name="Hildebrand F."/>
            <person name="Pallen M.J."/>
        </authorList>
    </citation>
    <scope>NUCLEOTIDE SEQUENCE</scope>
    <source>
        <strain evidence="2">ChiSjej3B21-8574</strain>
    </source>
</reference>